<accession>A0A370DV57</accession>
<reference evidence="1 2" key="1">
    <citation type="journal article" date="2018" name="ISME J.">
        <title>Endosymbiont genomes yield clues of tubeworm success.</title>
        <authorList>
            <person name="Li Y."/>
            <person name="Liles M.R."/>
            <person name="Halanych K.M."/>
        </authorList>
    </citation>
    <scope>NUCLEOTIDE SEQUENCE [LARGE SCALE GENOMIC DNA]</scope>
    <source>
        <strain evidence="1">A1462</strain>
    </source>
</reference>
<gene>
    <name evidence="1" type="ORF">DIZ78_00730</name>
</gene>
<name>A0A370DV57_9GAMM</name>
<dbReference type="Proteomes" id="UP000254771">
    <property type="component" value="Unassembled WGS sequence"/>
</dbReference>
<dbReference type="AlphaFoldDB" id="A0A370DV57"/>
<evidence type="ECO:0000313" key="2">
    <source>
        <dbReference type="Proteomes" id="UP000254771"/>
    </source>
</evidence>
<organism evidence="1 2">
    <name type="scientific">endosymbiont of Escarpia spicata</name>
    <dbReference type="NCBI Taxonomy" id="2200908"/>
    <lineage>
        <taxon>Bacteria</taxon>
        <taxon>Pseudomonadati</taxon>
        <taxon>Pseudomonadota</taxon>
        <taxon>Gammaproteobacteria</taxon>
        <taxon>sulfur-oxidizing symbionts</taxon>
    </lineage>
</organism>
<comment type="caution">
    <text evidence="1">The sequence shown here is derived from an EMBL/GenBank/DDBJ whole genome shotgun (WGS) entry which is preliminary data.</text>
</comment>
<sequence>MRNNKPTPAGAGVGFLLPGILSDISPLPTVSQLFILAICSCKSGWGDIGFTSPIDELISVIVIAVIDRIVWV</sequence>
<proteinExistence type="predicted"/>
<keyword evidence="2" id="KW-1185">Reference proteome</keyword>
<protein>
    <submittedName>
        <fullName evidence="1">Uncharacterized protein</fullName>
    </submittedName>
</protein>
<dbReference type="EMBL" id="QFXE01000001">
    <property type="protein sequence ID" value="RDH88493.1"/>
    <property type="molecule type" value="Genomic_DNA"/>
</dbReference>
<evidence type="ECO:0000313" key="1">
    <source>
        <dbReference type="EMBL" id="RDH88493.1"/>
    </source>
</evidence>